<dbReference type="OrthoDB" id="3197277at2"/>
<organism evidence="4 5">
    <name type="scientific">Mangrovimicrobium sediminis</name>
    <dbReference type="NCBI Taxonomy" id="2562682"/>
    <lineage>
        <taxon>Bacteria</taxon>
        <taxon>Pseudomonadati</taxon>
        <taxon>Pseudomonadota</taxon>
        <taxon>Gammaproteobacteria</taxon>
        <taxon>Cellvibrionales</taxon>
        <taxon>Halieaceae</taxon>
        <taxon>Mangrovimicrobium</taxon>
    </lineage>
</organism>
<dbReference type="Gene3D" id="3.10.20.10">
    <property type="match status" value="1"/>
</dbReference>
<protein>
    <recommendedName>
        <fullName evidence="3">Sulfur carrier protein FdhD</fullName>
    </recommendedName>
</protein>
<evidence type="ECO:0000313" key="4">
    <source>
        <dbReference type="EMBL" id="TGD76036.1"/>
    </source>
</evidence>
<dbReference type="EMBL" id="SRLE01000001">
    <property type="protein sequence ID" value="TGD76036.1"/>
    <property type="molecule type" value="Genomic_DNA"/>
</dbReference>
<comment type="similarity">
    <text evidence="3">Belongs to the FdhD family.</text>
</comment>
<dbReference type="NCBIfam" id="TIGR00129">
    <property type="entry name" value="fdhD_narQ"/>
    <property type="match status" value="1"/>
</dbReference>
<dbReference type="GO" id="GO:0005737">
    <property type="term" value="C:cytoplasm"/>
    <property type="evidence" value="ECO:0007669"/>
    <property type="project" value="UniProtKB-SubCell"/>
</dbReference>
<comment type="caution">
    <text evidence="3">Lacks conserved residue(s) required for the propagation of feature annotation.</text>
</comment>
<dbReference type="PIRSF" id="PIRSF015626">
    <property type="entry name" value="FdhD"/>
    <property type="match status" value="1"/>
</dbReference>
<keyword evidence="1 3" id="KW-0963">Cytoplasm</keyword>
<feature type="active site" description="Cysteine persulfide intermediate" evidence="3">
    <location>
        <position position="109"/>
    </location>
</feature>
<dbReference type="InterPro" id="IPR003786">
    <property type="entry name" value="FdhD"/>
</dbReference>
<comment type="function">
    <text evidence="3">Required for formate dehydrogenase (FDH) activity. Acts as a sulfur carrier protein that transfers sulfur from IscS to the molybdenum cofactor prior to its insertion into FDH.</text>
</comment>
<dbReference type="Gene3D" id="3.40.140.10">
    <property type="entry name" value="Cytidine Deaminase, domain 2"/>
    <property type="match status" value="1"/>
</dbReference>
<comment type="caution">
    <text evidence="4">The sequence shown here is derived from an EMBL/GenBank/DDBJ whole genome shotgun (WGS) entry which is preliminary data.</text>
</comment>
<keyword evidence="4" id="KW-0808">Transferase</keyword>
<dbReference type="PANTHER" id="PTHR30592">
    <property type="entry name" value="FORMATE DEHYDROGENASE"/>
    <property type="match status" value="1"/>
</dbReference>
<reference evidence="4 5" key="1">
    <citation type="submission" date="2019-04" db="EMBL/GenBank/DDBJ databases">
        <title>Taxonomy of novel Haliea sp. from mangrove soil of West Coast of India.</title>
        <authorList>
            <person name="Verma A."/>
            <person name="Kumar P."/>
            <person name="Krishnamurthi S."/>
        </authorList>
    </citation>
    <scope>NUCLEOTIDE SEQUENCE [LARGE SCALE GENOMIC DNA]</scope>
    <source>
        <strain evidence="4 5">SAOS-164</strain>
    </source>
</reference>
<evidence type="ECO:0000256" key="2">
    <source>
        <dbReference type="ARBA" id="ARBA00023150"/>
    </source>
</evidence>
<accession>A0A4Z0M9H0</accession>
<evidence type="ECO:0000256" key="3">
    <source>
        <dbReference type="HAMAP-Rule" id="MF_00187"/>
    </source>
</evidence>
<dbReference type="PANTHER" id="PTHR30592:SF1">
    <property type="entry name" value="SULFUR CARRIER PROTEIN FDHD"/>
    <property type="match status" value="1"/>
</dbReference>
<dbReference type="AlphaFoldDB" id="A0A4Z0M9H0"/>
<dbReference type="GO" id="GO:0097163">
    <property type="term" value="F:sulfur carrier activity"/>
    <property type="evidence" value="ECO:0007669"/>
    <property type="project" value="UniProtKB-UniRule"/>
</dbReference>
<dbReference type="Proteomes" id="UP000298050">
    <property type="component" value="Unassembled WGS sequence"/>
</dbReference>
<keyword evidence="2 3" id="KW-0501">Molybdenum cofactor biosynthesis</keyword>
<dbReference type="HAMAP" id="MF_00187">
    <property type="entry name" value="FdhD"/>
    <property type="match status" value="1"/>
</dbReference>
<keyword evidence="5" id="KW-1185">Reference proteome</keyword>
<gene>
    <name evidence="3 4" type="primary">fdhD</name>
    <name evidence="4" type="ORF">E4634_00335</name>
</gene>
<dbReference type="InterPro" id="IPR016193">
    <property type="entry name" value="Cytidine_deaminase-like"/>
</dbReference>
<dbReference type="Pfam" id="PF02634">
    <property type="entry name" value="FdhD-NarQ"/>
    <property type="match status" value="1"/>
</dbReference>
<comment type="subcellular location">
    <subcellularLocation>
        <location evidence="3">Cytoplasm</location>
    </subcellularLocation>
</comment>
<dbReference type="GO" id="GO:0016783">
    <property type="term" value="F:sulfurtransferase activity"/>
    <property type="evidence" value="ECO:0007669"/>
    <property type="project" value="InterPro"/>
</dbReference>
<dbReference type="SUPFAM" id="SSF53927">
    <property type="entry name" value="Cytidine deaminase-like"/>
    <property type="match status" value="1"/>
</dbReference>
<evidence type="ECO:0000313" key="5">
    <source>
        <dbReference type="Proteomes" id="UP000298050"/>
    </source>
</evidence>
<proteinExistence type="inferred from homology"/>
<sequence length="282" mass="29139">MTDTEAAVSRQVWDRGQWQADTDAVVVESAVAMVYNGVSHAVMMTTPADLEDFALGFSLSEGIVDNPGQVLGVDVIERSEGLELAIEITGAAFAALKQRRRSLAGRSGCGLCGVESLEQAIPAVARVSGGFVLAPEALQHALAELGGAQVIRARSAGVHAAAWCDSAGRIRLLREDVGRHNALDKLLGAMTRAGEGGAGFVLVSSRLSYEMVAKAARLDIAVLAAVSAPTSLALQLAAQADMSLVGFLQPGRQAIYTGEGRFLHGSAQEACSGLAGVEGGRA</sequence>
<evidence type="ECO:0000256" key="1">
    <source>
        <dbReference type="ARBA" id="ARBA00022490"/>
    </source>
</evidence>
<dbReference type="RefSeq" id="WP_135440613.1">
    <property type="nucleotide sequence ID" value="NZ_SRLE01000001.1"/>
</dbReference>
<dbReference type="GO" id="GO:0006777">
    <property type="term" value="P:Mo-molybdopterin cofactor biosynthetic process"/>
    <property type="evidence" value="ECO:0007669"/>
    <property type="project" value="UniProtKB-UniRule"/>
</dbReference>
<name>A0A4Z0M9H0_9GAMM</name>